<keyword evidence="2" id="KW-1133">Transmembrane helix</keyword>
<sequence length="256" mass="29047">MNTDYALPAPSCSDYETMSSVTPTYKATQLRRTSIPTKRVHYVRKAVKARNYNVPSIYLAFIFVLAAFNFAATCYLIVALETRPTSGQKYVSYPNDKGPSVKCDQLDSVAGSMNSIMHSISYTIPHIVTNLKSEILSRLVSNSAEIRDFLRNNYMNFNVRMGGNKSVNFQSGHNLYTSHKIRTTETTQTQNPVFPTNRPTLVTRIKPVDKPFYPFRSLDKSESILNHLGHGNYNSQDEPDEMRTRNEDYGNMAPMM</sequence>
<name>A0AAT9TXH2_9MONO</name>
<keyword evidence="2" id="KW-0472">Membrane</keyword>
<evidence type="ECO:0000313" key="3">
    <source>
        <dbReference type="EMBL" id="WEU70881.1"/>
    </source>
</evidence>
<accession>A0AAT9TXH2</accession>
<proteinExistence type="predicted"/>
<keyword evidence="2 3" id="KW-0812">Transmembrane</keyword>
<organism evidence="3">
    <name type="scientific">Eothenomys eva jeilongvirus</name>
    <dbReference type="NCBI Taxonomy" id="3028505"/>
    <lineage>
        <taxon>Viruses</taxon>
        <taxon>Riboviria</taxon>
        <taxon>Orthornavirae</taxon>
        <taxon>Negarnaviricota</taxon>
        <taxon>Haploviricotina</taxon>
        <taxon>Monjiviricetes</taxon>
        <taxon>Mononegavirales</taxon>
        <taxon>Paramyxoviridae</taxon>
        <taxon>Orthoparamyxovirinae</taxon>
        <taxon>Jeilongvirus</taxon>
        <taxon>Jeilongvirus sichuanense</taxon>
    </lineage>
</organism>
<protein>
    <submittedName>
        <fullName evidence="3">Transmembrane protein</fullName>
    </submittedName>
</protein>
<feature type="transmembrane region" description="Helical" evidence="2">
    <location>
        <begin position="57"/>
        <end position="80"/>
    </location>
</feature>
<evidence type="ECO:0000256" key="2">
    <source>
        <dbReference type="SAM" id="Phobius"/>
    </source>
</evidence>
<dbReference type="EMBL" id="OQ236153">
    <property type="protein sequence ID" value="WEU70881.1"/>
    <property type="molecule type" value="Viral_cRNA"/>
</dbReference>
<evidence type="ECO:0000256" key="1">
    <source>
        <dbReference type="SAM" id="MobiDB-lite"/>
    </source>
</evidence>
<reference evidence="3" key="1">
    <citation type="journal article" date="2023" name="Nat. Commun.">
        <title>Virus diversity, wildlife-domestic animal circulation and potential zoonotic viruses of small mammals, pangolins and zoo animals.</title>
        <authorList>
            <person name="Cui X."/>
            <person name="Fan K."/>
            <person name="Liang X."/>
            <person name="Gong W."/>
            <person name="Chen W."/>
            <person name="He B."/>
            <person name="Chen X."/>
            <person name="Wang H."/>
            <person name="Wang X."/>
            <person name="Zhang P."/>
            <person name="Lu X."/>
            <person name="Chen R."/>
            <person name="Lin K."/>
            <person name="Liu J."/>
            <person name="Zhai J."/>
            <person name="Liu D.X."/>
            <person name="Shan F."/>
            <person name="Li Y."/>
            <person name="Chen R.A."/>
            <person name="Meng H."/>
            <person name="Li X."/>
            <person name="Mi S."/>
            <person name="Jiang J."/>
            <person name="Zhou N."/>
            <person name="Chen Z."/>
            <person name="Zou J.-J."/>
            <person name="Ge D."/>
            <person name="Yang Q."/>
            <person name="He K."/>
            <person name="Chen T."/>
            <person name="Wu Y.-J."/>
            <person name="Lu H."/>
            <person name="Irwin D.M."/>
            <person name="Shen X."/>
            <person name="Hu Y."/>
            <person name="Lu X."/>
            <person name="Ding C."/>
            <person name="Guan Y."/>
            <person name="Tu C."/>
            <person name="Shen Y."/>
        </authorList>
    </citation>
    <scope>NUCLEOTIDE SEQUENCE</scope>
    <source>
        <strain evidence="3">PMV/SC/C3-28.4/2021</strain>
    </source>
</reference>
<feature type="region of interest" description="Disordered" evidence="1">
    <location>
        <begin position="230"/>
        <end position="256"/>
    </location>
</feature>